<reference evidence="2" key="1">
    <citation type="submission" date="2020-03" db="EMBL/GenBank/DDBJ databases">
        <title>The deep terrestrial virosphere.</title>
        <authorList>
            <person name="Holmfeldt K."/>
            <person name="Nilsson E."/>
            <person name="Simone D."/>
            <person name="Lopez-Fernandez M."/>
            <person name="Wu X."/>
            <person name="de Brujin I."/>
            <person name="Lundin D."/>
            <person name="Andersson A."/>
            <person name="Bertilsson S."/>
            <person name="Dopson M."/>
        </authorList>
    </citation>
    <scope>NUCLEOTIDE SEQUENCE</scope>
    <source>
        <strain evidence="2">MM415B01477</strain>
    </source>
</reference>
<dbReference type="EMBL" id="MT141315">
    <property type="protein sequence ID" value="QJA58262.1"/>
    <property type="molecule type" value="Genomic_DNA"/>
</dbReference>
<gene>
    <name evidence="2" type="ORF">MM415B01477_0024</name>
</gene>
<organism evidence="2">
    <name type="scientific">viral metagenome</name>
    <dbReference type="NCBI Taxonomy" id="1070528"/>
    <lineage>
        <taxon>unclassified sequences</taxon>
        <taxon>metagenomes</taxon>
        <taxon>organismal metagenomes</taxon>
    </lineage>
</organism>
<sequence length="149" mass="16831">MISIGKERDHKDFEIDIDNLHIEWLKQPVICDKYVRLAADAEKEKAQVRARLDEEIRAADPKVSEAKMKALIDADEHYIAACHRCSLADGDMKSVSHRKESLVNEVTLWLAGYFATTGLPKTVDGFDPEKVALERTAGKIRGRLNRGKE</sequence>
<dbReference type="AlphaFoldDB" id="A0A6M3IPA5"/>
<accession>A0A6M3IPA5</accession>
<evidence type="ECO:0000256" key="1">
    <source>
        <dbReference type="SAM" id="Coils"/>
    </source>
</evidence>
<protein>
    <submittedName>
        <fullName evidence="2">Uncharacterized protein</fullName>
    </submittedName>
</protein>
<name>A0A6M3IPA5_9ZZZZ</name>
<keyword evidence="1" id="KW-0175">Coiled coil</keyword>
<proteinExistence type="predicted"/>
<evidence type="ECO:0000313" key="2">
    <source>
        <dbReference type="EMBL" id="QJA58262.1"/>
    </source>
</evidence>
<feature type="coiled-coil region" evidence="1">
    <location>
        <begin position="31"/>
        <end position="58"/>
    </location>
</feature>